<dbReference type="AlphaFoldDB" id="A0A4R5XLL1"/>
<feature type="domain" description="Reverse transcriptase" evidence="2">
    <location>
        <begin position="99"/>
        <end position="343"/>
    </location>
</feature>
<dbReference type="InterPro" id="IPR000477">
    <property type="entry name" value="RT_dom"/>
</dbReference>
<dbReference type="SUPFAM" id="SSF56672">
    <property type="entry name" value="DNA/RNA polymerases"/>
    <property type="match status" value="1"/>
</dbReference>
<gene>
    <name evidence="3" type="ORF">E2R57_19525</name>
</gene>
<organism evidence="3 4">
    <name type="scientific">Arthrobacter nitrophenolicus</name>
    <dbReference type="NCBI Taxonomy" id="683150"/>
    <lineage>
        <taxon>Bacteria</taxon>
        <taxon>Bacillati</taxon>
        <taxon>Actinomycetota</taxon>
        <taxon>Actinomycetes</taxon>
        <taxon>Micrococcales</taxon>
        <taxon>Micrococcaceae</taxon>
        <taxon>Arthrobacter</taxon>
    </lineage>
</organism>
<protein>
    <recommendedName>
        <fullName evidence="2">Reverse transcriptase domain-containing protein</fullName>
    </recommendedName>
</protein>
<comment type="caution">
    <text evidence="3">The sequence shown here is derived from an EMBL/GenBank/DDBJ whole genome shotgun (WGS) entry which is preliminary data.</text>
</comment>
<dbReference type="PROSITE" id="PS50878">
    <property type="entry name" value="RT_POL"/>
    <property type="match status" value="1"/>
</dbReference>
<proteinExistence type="predicted"/>
<dbReference type="InterPro" id="IPR051083">
    <property type="entry name" value="GrpII_Intron_Splice-Mob/Def"/>
</dbReference>
<evidence type="ECO:0000259" key="2">
    <source>
        <dbReference type="PROSITE" id="PS50878"/>
    </source>
</evidence>
<evidence type="ECO:0000313" key="3">
    <source>
        <dbReference type="EMBL" id="TDL32274.1"/>
    </source>
</evidence>
<dbReference type="InterPro" id="IPR043502">
    <property type="entry name" value="DNA/RNA_pol_sf"/>
</dbReference>
<dbReference type="EMBL" id="SMZQ01000014">
    <property type="protein sequence ID" value="TDL32274.1"/>
    <property type="molecule type" value="Genomic_DNA"/>
</dbReference>
<sequence>MHLFQGPTAGLRAGLVLALSLRGDLMNELERAMKSLSDARIRKYERALKLHSDEQKRHNKRSKMTTGREQYPRPSSWAVRPDFDPFHVRSRAHVYSHAIQKAIASGSYVVRGPVNFEVEKPGGGTRQITSFGIPDEAVSRNTYAGLMNKNRALLSSRSYAYRNDLNVFDAIDYVSREWRVNSRLYLAEFDLNDYFGSIRHEYIMKSIKDLRLYMTVREKQLCERFMRAPRIESPDVSLRTTAVGVPQGTSLSLLLANVALTPLDRQLERLQIGFARFSDDLLMWGTNYDAISRAVDHVHAWSEASGVQLSIDKSPGIRIMTRSPLPSAEMRVVESTQFLSHTVTMRSVDVGPKPLADLKSRVRVLIYANLLREVVHSSQDLSRLKDGTDRDYVTLVSQLRRLLYGALSESQVRRLSRTPYIPRIYYSGKVANHPILSGSQAWQEFDQWLAQQVWLALRKRKLLLQRQGFNEPCVPWDCRPQDLYEVRLFSSIDKSPVDAQLPSAARMSKVIRRSTALHGTKIAEKPAEAY</sequence>
<dbReference type="Pfam" id="PF00078">
    <property type="entry name" value="RVT_1"/>
    <property type="match status" value="1"/>
</dbReference>
<dbReference type="PANTHER" id="PTHR34047:SF8">
    <property type="entry name" value="PROTEIN YKFC"/>
    <property type="match status" value="1"/>
</dbReference>
<dbReference type="OrthoDB" id="1550386at2"/>
<feature type="region of interest" description="Disordered" evidence="1">
    <location>
        <begin position="50"/>
        <end position="74"/>
    </location>
</feature>
<dbReference type="Proteomes" id="UP000294621">
    <property type="component" value="Unassembled WGS sequence"/>
</dbReference>
<accession>A0A4R5XLL1</accession>
<evidence type="ECO:0000256" key="1">
    <source>
        <dbReference type="SAM" id="MobiDB-lite"/>
    </source>
</evidence>
<reference evidence="3 4" key="1">
    <citation type="submission" date="2019-03" db="EMBL/GenBank/DDBJ databases">
        <title>Genome Sequencing and Assembly of Various Microbes Isolated from Partially Reclaimed Soil and Acid Mine Drainage (AMD) Site.</title>
        <authorList>
            <person name="Steinbock B."/>
            <person name="Bechtold R."/>
            <person name="Sevigny J.L."/>
            <person name="Thomas D."/>
            <person name="Cuthill L.R."/>
            <person name="Aveiro Johannsen E.J."/>
            <person name="Thomas K."/>
            <person name="Ghosh A."/>
        </authorList>
    </citation>
    <scope>NUCLEOTIDE SEQUENCE [LARGE SCALE GENOMIC DNA]</scope>
    <source>
        <strain evidence="3 4">S-A1</strain>
    </source>
</reference>
<dbReference type="PANTHER" id="PTHR34047">
    <property type="entry name" value="NUCLEAR INTRON MATURASE 1, MITOCHONDRIAL-RELATED"/>
    <property type="match status" value="1"/>
</dbReference>
<evidence type="ECO:0000313" key="4">
    <source>
        <dbReference type="Proteomes" id="UP000294621"/>
    </source>
</evidence>
<name>A0A4R5XLL1_9MICC</name>